<comment type="subcellular location">
    <subcellularLocation>
        <location evidence="1">Membrane</location>
        <topology evidence="1">Multi-pass membrane protein</topology>
    </subcellularLocation>
</comment>
<dbReference type="EMBL" id="JAKXMK010000023">
    <property type="protein sequence ID" value="MCH6169150.1"/>
    <property type="molecule type" value="Genomic_DNA"/>
</dbReference>
<sequence>MSVSDARPGTGSVTPDVSAAGGGNPALLGLPALLPGSLTLGLWLIGYLDTATLPGGMIPAVTSSSGLFLLVACIWAVRVGQGAMAAIFGTFSAFWLSLGFLLLGVINGWFGIATEPGLRAGQIQNVEATFVLSWLIVFATLTVATLRLPLAFTAGFAVVCTTLALVLGFVVNGNRLFATLGGITTFVVCTIYAYIFVDAMSQELGGEAMPMGAPIQQ</sequence>
<evidence type="ECO:0000256" key="2">
    <source>
        <dbReference type="ARBA" id="ARBA00005587"/>
    </source>
</evidence>
<feature type="transmembrane region" description="Helical" evidence="6">
    <location>
        <begin position="83"/>
        <end position="106"/>
    </location>
</feature>
<dbReference type="Proteomes" id="UP001299970">
    <property type="component" value="Unassembled WGS sequence"/>
</dbReference>
<feature type="transmembrane region" description="Helical" evidence="6">
    <location>
        <begin position="177"/>
        <end position="197"/>
    </location>
</feature>
<keyword evidence="4 6" id="KW-1133">Transmembrane helix</keyword>
<dbReference type="PANTHER" id="PTHR31123">
    <property type="entry name" value="ACCUMULATION OF DYADS PROTEIN 2-RELATED"/>
    <property type="match status" value="1"/>
</dbReference>
<feature type="transmembrane region" description="Helical" evidence="6">
    <location>
        <begin position="150"/>
        <end position="170"/>
    </location>
</feature>
<keyword evidence="5 6" id="KW-0472">Membrane</keyword>
<organism evidence="7 8">
    <name type="scientific">Pseudonocardia alaniniphila</name>
    <dbReference type="NCBI Taxonomy" id="75291"/>
    <lineage>
        <taxon>Bacteria</taxon>
        <taxon>Bacillati</taxon>
        <taxon>Actinomycetota</taxon>
        <taxon>Actinomycetes</taxon>
        <taxon>Pseudonocardiales</taxon>
        <taxon>Pseudonocardiaceae</taxon>
        <taxon>Pseudonocardia</taxon>
    </lineage>
</organism>
<feature type="transmembrane region" description="Helical" evidence="6">
    <location>
        <begin position="126"/>
        <end position="144"/>
    </location>
</feature>
<gene>
    <name evidence="7" type="ORF">MMF94_25930</name>
</gene>
<evidence type="ECO:0000313" key="7">
    <source>
        <dbReference type="EMBL" id="MCH6169150.1"/>
    </source>
</evidence>
<keyword evidence="3 6" id="KW-0812">Transmembrane</keyword>
<reference evidence="7 8" key="1">
    <citation type="submission" date="2022-03" db="EMBL/GenBank/DDBJ databases">
        <title>Pseudonocardia alaer sp. nov., a novel actinomycete isolated from reed forest soil.</title>
        <authorList>
            <person name="Wang L."/>
        </authorList>
    </citation>
    <scope>NUCLEOTIDE SEQUENCE [LARGE SCALE GENOMIC DNA]</scope>
    <source>
        <strain evidence="7 8">Y-16303</strain>
    </source>
</reference>
<evidence type="ECO:0000256" key="6">
    <source>
        <dbReference type="SAM" id="Phobius"/>
    </source>
</evidence>
<dbReference type="PANTHER" id="PTHR31123:SF1">
    <property type="entry name" value="ACCUMULATION OF DYADS PROTEIN 2-RELATED"/>
    <property type="match status" value="1"/>
</dbReference>
<proteinExistence type="inferred from homology"/>
<keyword evidence="8" id="KW-1185">Reference proteome</keyword>
<dbReference type="RefSeq" id="WP_241039779.1">
    <property type="nucleotide sequence ID" value="NZ_BAAAJF010000040.1"/>
</dbReference>
<accession>A0ABS9TKU3</accession>
<evidence type="ECO:0000313" key="8">
    <source>
        <dbReference type="Proteomes" id="UP001299970"/>
    </source>
</evidence>
<comment type="similarity">
    <text evidence="2">Belongs to the acetate uptake transporter (AceTr) (TC 2.A.96) family.</text>
</comment>
<protein>
    <submittedName>
        <fullName evidence="7">Acetate uptake transporter family protein</fullName>
    </submittedName>
</protein>
<feature type="transmembrane region" description="Helical" evidence="6">
    <location>
        <begin position="26"/>
        <end position="45"/>
    </location>
</feature>
<evidence type="ECO:0000256" key="3">
    <source>
        <dbReference type="ARBA" id="ARBA00022692"/>
    </source>
</evidence>
<dbReference type="InterPro" id="IPR051633">
    <property type="entry name" value="AceTr"/>
</dbReference>
<evidence type="ECO:0000256" key="1">
    <source>
        <dbReference type="ARBA" id="ARBA00004141"/>
    </source>
</evidence>
<dbReference type="InterPro" id="IPR000791">
    <property type="entry name" value="Gpr1/Fun34/SatP-like"/>
</dbReference>
<evidence type="ECO:0000256" key="4">
    <source>
        <dbReference type="ARBA" id="ARBA00022989"/>
    </source>
</evidence>
<feature type="transmembrane region" description="Helical" evidence="6">
    <location>
        <begin position="57"/>
        <end position="77"/>
    </location>
</feature>
<evidence type="ECO:0000256" key="5">
    <source>
        <dbReference type="ARBA" id="ARBA00023136"/>
    </source>
</evidence>
<name>A0ABS9TKU3_9PSEU</name>
<comment type="caution">
    <text evidence="7">The sequence shown here is derived from an EMBL/GenBank/DDBJ whole genome shotgun (WGS) entry which is preliminary data.</text>
</comment>
<dbReference type="Pfam" id="PF01184">
    <property type="entry name" value="Gpr1_Fun34_YaaH"/>
    <property type="match status" value="1"/>
</dbReference>